<dbReference type="PANTHER" id="PTHR22880">
    <property type="entry name" value="FALZ-RELATED BROMODOMAIN-CONTAINING PROTEINS"/>
    <property type="match status" value="1"/>
</dbReference>
<feature type="domain" description="Bromo" evidence="5">
    <location>
        <begin position="327"/>
        <end position="399"/>
    </location>
</feature>
<keyword evidence="1" id="KW-0677">Repeat</keyword>
<keyword evidence="7" id="KW-1185">Reference proteome</keyword>
<dbReference type="InterPro" id="IPR018359">
    <property type="entry name" value="Bromodomain_CS"/>
</dbReference>
<dbReference type="PROSITE" id="PS00633">
    <property type="entry name" value="BROMODOMAIN_1"/>
    <property type="match status" value="2"/>
</dbReference>
<feature type="non-terminal residue" evidence="6">
    <location>
        <position position="533"/>
    </location>
</feature>
<dbReference type="GO" id="GO:0006338">
    <property type="term" value="P:chromatin remodeling"/>
    <property type="evidence" value="ECO:0007669"/>
    <property type="project" value="TreeGrafter"/>
</dbReference>
<dbReference type="PROSITE" id="PS50014">
    <property type="entry name" value="BROMODOMAIN_2"/>
    <property type="match status" value="2"/>
</dbReference>
<dbReference type="Gene3D" id="1.20.920.10">
    <property type="entry name" value="Bromodomain-like"/>
    <property type="match status" value="2"/>
</dbReference>
<feature type="compositionally biased region" description="Gly residues" evidence="4">
    <location>
        <begin position="199"/>
        <end position="208"/>
    </location>
</feature>
<feature type="compositionally biased region" description="Polar residues" evidence="4">
    <location>
        <begin position="215"/>
        <end position="230"/>
    </location>
</feature>
<evidence type="ECO:0000256" key="2">
    <source>
        <dbReference type="ARBA" id="ARBA00023117"/>
    </source>
</evidence>
<dbReference type="PRINTS" id="PR00503">
    <property type="entry name" value="BROMODOMAIN"/>
</dbReference>
<dbReference type="AlphaFoldDB" id="A0AAN4Z1T1"/>
<dbReference type="SUPFAM" id="SSF47370">
    <property type="entry name" value="Bromodomain"/>
    <property type="match status" value="2"/>
</dbReference>
<evidence type="ECO:0000313" key="7">
    <source>
        <dbReference type="Proteomes" id="UP001328107"/>
    </source>
</evidence>
<dbReference type="GO" id="GO:0000785">
    <property type="term" value="C:chromatin"/>
    <property type="evidence" value="ECO:0007669"/>
    <property type="project" value="TreeGrafter"/>
</dbReference>
<evidence type="ECO:0000256" key="4">
    <source>
        <dbReference type="SAM" id="MobiDB-lite"/>
    </source>
</evidence>
<reference evidence="7" key="1">
    <citation type="submission" date="2022-10" db="EMBL/GenBank/DDBJ databases">
        <title>Genome assembly of Pristionchus species.</title>
        <authorList>
            <person name="Yoshida K."/>
            <person name="Sommer R.J."/>
        </authorList>
    </citation>
    <scope>NUCLEOTIDE SEQUENCE [LARGE SCALE GENOMIC DNA]</scope>
    <source>
        <strain evidence="7">RS5460</strain>
    </source>
</reference>
<dbReference type="InterPro" id="IPR050935">
    <property type="entry name" value="Bromo_chromatin_reader"/>
</dbReference>
<keyword evidence="2 3" id="KW-0103">Bromodomain</keyword>
<feature type="domain" description="Bromo" evidence="5">
    <location>
        <begin position="83"/>
        <end position="155"/>
    </location>
</feature>
<dbReference type="InterPro" id="IPR036427">
    <property type="entry name" value="Bromodomain-like_sf"/>
</dbReference>
<dbReference type="PANTHER" id="PTHR22880:SF225">
    <property type="entry name" value="BROMODOMAIN-CONTAINING PROTEIN BET-1-RELATED"/>
    <property type="match status" value="1"/>
</dbReference>
<name>A0AAN4Z1T1_9BILA</name>
<evidence type="ECO:0000256" key="3">
    <source>
        <dbReference type="PROSITE-ProRule" id="PRU00035"/>
    </source>
</evidence>
<dbReference type="GO" id="GO:0006355">
    <property type="term" value="P:regulation of DNA-templated transcription"/>
    <property type="evidence" value="ECO:0007669"/>
    <property type="project" value="TreeGrafter"/>
</dbReference>
<dbReference type="SMART" id="SM00297">
    <property type="entry name" value="BROMO"/>
    <property type="match status" value="2"/>
</dbReference>
<proteinExistence type="predicted"/>
<protein>
    <recommendedName>
        <fullName evidence="5">Bromo domain-containing protein</fullName>
    </recommendedName>
</protein>
<feature type="region of interest" description="Disordered" evidence="4">
    <location>
        <begin position="1"/>
        <end position="43"/>
    </location>
</feature>
<dbReference type="Pfam" id="PF00439">
    <property type="entry name" value="Bromodomain"/>
    <property type="match status" value="2"/>
</dbReference>
<accession>A0AAN4Z1T1</accession>
<sequence length="533" mass="59008">MSTEDAGVSQDGGLVIKEELDEEKVKQEPGDTAGASGENPWATPRQEAVNGIVQPRILPPVGKPTRHTNQLEYIQNTVLKAALKHKHAWPFAKPVDAIKLNLPDYHKVIGRPMDMTTIEKRLKNCYYYSAKECIEDIMQVFNNCYTYNPPHYGVVGMARDVENIILNKIRDLPKQEIEMPRPSLKRGGPKGGPKKAAGPRGGSVGHGSNGRASRESSVSVQRGAADSSSILGDDAAEDIKPSVVAMSAVPITPSAVQKGVKRKADTTTDVENAKVQALSARRESHRPVKKPTQALIDYTLLAPRYKGKQSEQLKFVTKLVHDMFSKKYKNFNWPFLEPVDVEGLQLWDYYDIVQDPMDLSTIRKKLEYKQYATAAEVNDDIRLMCNNCFSFNKPGDGVYQAGQDLLDCWQKRYRDLPEEAVPVEHVEDVSNHAGSSSMAVAPVAIQDEDDLLEQLIHLSQKTSSDLNSKILQISEKTQELMNLRMARREARMNGKAVPNVGDGAVKDLKSLLASVNAPLPVTSFSPAARPKGR</sequence>
<dbReference type="Proteomes" id="UP001328107">
    <property type="component" value="Unassembled WGS sequence"/>
</dbReference>
<dbReference type="InterPro" id="IPR001487">
    <property type="entry name" value="Bromodomain"/>
</dbReference>
<organism evidence="6 7">
    <name type="scientific">Pristionchus mayeri</name>
    <dbReference type="NCBI Taxonomy" id="1317129"/>
    <lineage>
        <taxon>Eukaryota</taxon>
        <taxon>Metazoa</taxon>
        <taxon>Ecdysozoa</taxon>
        <taxon>Nematoda</taxon>
        <taxon>Chromadorea</taxon>
        <taxon>Rhabditida</taxon>
        <taxon>Rhabditina</taxon>
        <taxon>Diplogasteromorpha</taxon>
        <taxon>Diplogasteroidea</taxon>
        <taxon>Neodiplogasteridae</taxon>
        <taxon>Pristionchus</taxon>
    </lineage>
</organism>
<dbReference type="GO" id="GO:0005634">
    <property type="term" value="C:nucleus"/>
    <property type="evidence" value="ECO:0007669"/>
    <property type="project" value="TreeGrafter"/>
</dbReference>
<evidence type="ECO:0000256" key="1">
    <source>
        <dbReference type="ARBA" id="ARBA00022737"/>
    </source>
</evidence>
<evidence type="ECO:0000313" key="6">
    <source>
        <dbReference type="EMBL" id="GMR32468.1"/>
    </source>
</evidence>
<gene>
    <name evidence="6" type="ORF">PMAYCL1PPCAC_02663</name>
</gene>
<comment type="caution">
    <text evidence="6">The sequence shown here is derived from an EMBL/GenBank/DDBJ whole genome shotgun (WGS) entry which is preliminary data.</text>
</comment>
<dbReference type="EMBL" id="BTRK01000001">
    <property type="protein sequence ID" value="GMR32468.1"/>
    <property type="molecule type" value="Genomic_DNA"/>
</dbReference>
<dbReference type="FunFam" id="1.20.920.10:FF:000002">
    <property type="entry name" value="Bromodomain-containing protein 4"/>
    <property type="match status" value="1"/>
</dbReference>
<feature type="region of interest" description="Disordered" evidence="4">
    <location>
        <begin position="175"/>
        <end position="232"/>
    </location>
</feature>
<evidence type="ECO:0000259" key="5">
    <source>
        <dbReference type="PROSITE" id="PS50014"/>
    </source>
</evidence>